<reference evidence="2 3" key="1">
    <citation type="journal article" date="2016" name="Nat. Commun.">
        <title>Ectomycorrhizal ecology is imprinted in the genome of the dominant symbiotic fungus Cenococcum geophilum.</title>
        <authorList>
            <consortium name="DOE Joint Genome Institute"/>
            <person name="Peter M."/>
            <person name="Kohler A."/>
            <person name="Ohm R.A."/>
            <person name="Kuo A."/>
            <person name="Krutzmann J."/>
            <person name="Morin E."/>
            <person name="Arend M."/>
            <person name="Barry K.W."/>
            <person name="Binder M."/>
            <person name="Choi C."/>
            <person name="Clum A."/>
            <person name="Copeland A."/>
            <person name="Grisel N."/>
            <person name="Haridas S."/>
            <person name="Kipfer T."/>
            <person name="LaButti K."/>
            <person name="Lindquist E."/>
            <person name="Lipzen A."/>
            <person name="Maire R."/>
            <person name="Meier B."/>
            <person name="Mihaltcheva S."/>
            <person name="Molinier V."/>
            <person name="Murat C."/>
            <person name="Poggeler S."/>
            <person name="Quandt C.A."/>
            <person name="Sperisen C."/>
            <person name="Tritt A."/>
            <person name="Tisserant E."/>
            <person name="Crous P.W."/>
            <person name="Henrissat B."/>
            <person name="Nehls U."/>
            <person name="Egli S."/>
            <person name="Spatafora J.W."/>
            <person name="Grigoriev I.V."/>
            <person name="Martin F.M."/>
        </authorList>
    </citation>
    <scope>NUCLEOTIDE SEQUENCE [LARGE SCALE GENOMIC DNA]</scope>
    <source>
        <strain evidence="2 3">CBS 459.81</strain>
    </source>
</reference>
<gene>
    <name evidence="2" type="ORF">K432DRAFT_447830</name>
</gene>
<organism evidence="2 3">
    <name type="scientific">Lepidopterella palustris CBS 459.81</name>
    <dbReference type="NCBI Taxonomy" id="1314670"/>
    <lineage>
        <taxon>Eukaryota</taxon>
        <taxon>Fungi</taxon>
        <taxon>Dikarya</taxon>
        <taxon>Ascomycota</taxon>
        <taxon>Pezizomycotina</taxon>
        <taxon>Dothideomycetes</taxon>
        <taxon>Pleosporomycetidae</taxon>
        <taxon>Mytilinidiales</taxon>
        <taxon>Argynnaceae</taxon>
        <taxon>Lepidopterella</taxon>
    </lineage>
</organism>
<feature type="chain" id="PRO_5034230342" evidence="1">
    <location>
        <begin position="20"/>
        <end position="202"/>
    </location>
</feature>
<proteinExistence type="predicted"/>
<evidence type="ECO:0000313" key="3">
    <source>
        <dbReference type="Proteomes" id="UP000250266"/>
    </source>
</evidence>
<accession>A0A8E2DXC6</accession>
<sequence>MFTLLFGLLLLDFCTFANSADVTQPPGLGTGFLGYISTSGVWSTSNCPSSGSFATFAPTPGTATFARCCDPNLNTADCPAVTGCSGSVLFGENSQLTCSSEQSCFTGIIYGNYLATTTAPLTDIGCGAGDWTLYRNYTPITVPTSTTTMIGGSTISSAVTSGICVCNCPASHDCAVGVNDVITAVLSTFFGTIFVADVYSGG</sequence>
<feature type="signal peptide" evidence="1">
    <location>
        <begin position="1"/>
        <end position="19"/>
    </location>
</feature>
<keyword evidence="1" id="KW-0732">Signal</keyword>
<name>A0A8E2DXC6_9PEZI</name>
<protein>
    <submittedName>
        <fullName evidence="2">Uncharacterized protein</fullName>
    </submittedName>
</protein>
<dbReference type="Proteomes" id="UP000250266">
    <property type="component" value="Unassembled WGS sequence"/>
</dbReference>
<keyword evidence="3" id="KW-1185">Reference proteome</keyword>
<dbReference type="AlphaFoldDB" id="A0A8E2DXC6"/>
<dbReference type="EMBL" id="KV745779">
    <property type="protein sequence ID" value="OCK73431.1"/>
    <property type="molecule type" value="Genomic_DNA"/>
</dbReference>
<evidence type="ECO:0000313" key="2">
    <source>
        <dbReference type="EMBL" id="OCK73431.1"/>
    </source>
</evidence>
<evidence type="ECO:0000256" key="1">
    <source>
        <dbReference type="SAM" id="SignalP"/>
    </source>
</evidence>